<name>A0A090QS15_9FLAO</name>
<dbReference type="GO" id="GO:0005524">
    <property type="term" value="F:ATP binding"/>
    <property type="evidence" value="ECO:0007669"/>
    <property type="project" value="UniProtKB-KW"/>
</dbReference>
<dbReference type="GO" id="GO:0006310">
    <property type="term" value="P:DNA recombination"/>
    <property type="evidence" value="ECO:0007669"/>
    <property type="project" value="InterPro"/>
</dbReference>
<dbReference type="Gene3D" id="6.10.140.1090">
    <property type="match status" value="1"/>
</dbReference>
<gene>
    <name evidence="10" type="ORF">JCM19294_915</name>
</gene>
<comment type="caution">
    <text evidence="10">The sequence shown here is derived from an EMBL/GenBank/DDBJ whole genome shotgun (WGS) entry which is preliminary data.</text>
</comment>
<comment type="function">
    <text evidence="1">May be involved in recombinational repair of damaged DNA.</text>
</comment>
<evidence type="ECO:0000256" key="6">
    <source>
        <dbReference type="ARBA" id="ARBA00022840"/>
    </source>
</evidence>
<dbReference type="STRING" id="319236.BST91_06970"/>
<evidence type="ECO:0000256" key="8">
    <source>
        <dbReference type="ARBA" id="ARBA00033408"/>
    </source>
</evidence>
<evidence type="ECO:0000256" key="9">
    <source>
        <dbReference type="SAM" id="Coils"/>
    </source>
</evidence>
<dbReference type="Gene3D" id="3.40.50.300">
    <property type="entry name" value="P-loop containing nucleotide triphosphate hydrolases"/>
    <property type="match status" value="1"/>
</dbReference>
<dbReference type="PANTHER" id="PTHR11059">
    <property type="entry name" value="DNA REPAIR PROTEIN RECN"/>
    <property type="match status" value="1"/>
</dbReference>
<evidence type="ECO:0000256" key="5">
    <source>
        <dbReference type="ARBA" id="ARBA00022763"/>
    </source>
</evidence>
<evidence type="ECO:0000313" key="10">
    <source>
        <dbReference type="EMBL" id="GAK98281.1"/>
    </source>
</evidence>
<dbReference type="EMBL" id="BBML01000010">
    <property type="protein sequence ID" value="GAK98281.1"/>
    <property type="molecule type" value="Genomic_DNA"/>
</dbReference>
<dbReference type="InterPro" id="IPR027417">
    <property type="entry name" value="P-loop_NTPase"/>
</dbReference>
<dbReference type="PANTHER" id="PTHR11059:SF0">
    <property type="entry name" value="DNA REPAIR PROTEIN RECN"/>
    <property type="match status" value="1"/>
</dbReference>
<evidence type="ECO:0000256" key="4">
    <source>
        <dbReference type="ARBA" id="ARBA00022741"/>
    </source>
</evidence>
<reference evidence="10" key="1">
    <citation type="journal article" date="2014" name="Genome Announc.">
        <title>Draft Genome Sequences of Marine Flavobacterium Nonlabens Strains NR17, NR24, NR27, NR32, NR33, and Ara13.</title>
        <authorList>
            <person name="Nakanishi M."/>
            <person name="Meirelles P."/>
            <person name="Suzuki R."/>
            <person name="Takatani N."/>
            <person name="Mino S."/>
            <person name="Suda W."/>
            <person name="Oshima K."/>
            <person name="Hattori M."/>
            <person name="Ohkuma M."/>
            <person name="Hosokawa M."/>
            <person name="Miyashita K."/>
            <person name="Thompson F.L."/>
            <person name="Niwa A."/>
            <person name="Sawabe T."/>
            <person name="Sawabe T."/>
        </authorList>
    </citation>
    <scope>NUCLEOTIDE SEQUENCE [LARGE SCALE GENOMIC DNA]</scope>
    <source>
        <strain evidence="10">JCM 19294</strain>
    </source>
</reference>
<protein>
    <recommendedName>
        <fullName evidence="3">DNA repair protein RecN</fullName>
    </recommendedName>
    <alternativeName>
        <fullName evidence="8">Recombination protein N</fullName>
    </alternativeName>
</protein>
<feature type="coiled-coil region" evidence="9">
    <location>
        <begin position="150"/>
        <end position="177"/>
    </location>
</feature>
<keyword evidence="9" id="KW-0175">Coiled coil</keyword>
<sequence length="329" mass="37128">MDVSTGLTTITGETGAGKSIVLGALGLILGQRADLSVVRDSDSKCVVEAHFDLSSLDLKKVFEDLDLDHENHTILRRIILPSGKSRAFVNDLPVTLSVLQQLGGYLIDIHSQHDTRDLIRDSFQREVLDAHVAFETKNKKRSFLKVLSDYQRSFTEFKSLKRELKTLEEKEHNLIKENDYNIFLLGELEDSNLESIDLELLEEEQEQLGNVESIKEGLGMAFKIVNEDDHGVVEQLRSSIAAISGIKRFSSLYSEIDQRLSSTLVELEDIVETLEREFENIEADPSRLAEIDETLNTIQNLFKKHQTDSISELIVIRDELAAKVLETSS</sequence>
<dbReference type="GO" id="GO:0006281">
    <property type="term" value="P:DNA repair"/>
    <property type="evidence" value="ECO:0007669"/>
    <property type="project" value="UniProtKB-KW"/>
</dbReference>
<proteinExistence type="inferred from homology"/>
<keyword evidence="4" id="KW-0547">Nucleotide-binding</keyword>
<dbReference type="Proteomes" id="UP000029221">
    <property type="component" value="Unassembled WGS sequence"/>
</dbReference>
<keyword evidence="6" id="KW-0067">ATP-binding</keyword>
<comment type="similarity">
    <text evidence="2">Belongs to the RecN family.</text>
</comment>
<dbReference type="AlphaFoldDB" id="A0A090QS15"/>
<dbReference type="SUPFAM" id="SSF52540">
    <property type="entry name" value="P-loop containing nucleoside triphosphate hydrolases"/>
    <property type="match status" value="1"/>
</dbReference>
<keyword evidence="11" id="KW-1185">Reference proteome</keyword>
<keyword evidence="7" id="KW-0234">DNA repair</keyword>
<evidence type="ECO:0000256" key="3">
    <source>
        <dbReference type="ARBA" id="ARBA00021315"/>
    </source>
</evidence>
<organism evidence="10 11">
    <name type="scientific">Nonlabens tegetincola</name>
    <dbReference type="NCBI Taxonomy" id="323273"/>
    <lineage>
        <taxon>Bacteria</taxon>
        <taxon>Pseudomonadati</taxon>
        <taxon>Bacteroidota</taxon>
        <taxon>Flavobacteriia</taxon>
        <taxon>Flavobacteriales</taxon>
        <taxon>Flavobacteriaceae</taxon>
        <taxon>Nonlabens</taxon>
    </lineage>
</organism>
<dbReference type="eggNOG" id="COG0497">
    <property type="taxonomic scope" value="Bacteria"/>
</dbReference>
<dbReference type="GO" id="GO:0009432">
    <property type="term" value="P:SOS response"/>
    <property type="evidence" value="ECO:0007669"/>
    <property type="project" value="TreeGrafter"/>
</dbReference>
<accession>A0A090QS15</accession>
<evidence type="ECO:0000256" key="2">
    <source>
        <dbReference type="ARBA" id="ARBA00009441"/>
    </source>
</evidence>
<feature type="coiled-coil region" evidence="9">
    <location>
        <begin position="257"/>
        <end position="284"/>
    </location>
</feature>
<keyword evidence="5" id="KW-0227">DNA damage</keyword>
<dbReference type="InterPro" id="IPR004604">
    <property type="entry name" value="DNA_recomb/repair_RecN"/>
</dbReference>
<evidence type="ECO:0000256" key="1">
    <source>
        <dbReference type="ARBA" id="ARBA00003618"/>
    </source>
</evidence>
<dbReference type="GO" id="GO:0043590">
    <property type="term" value="C:bacterial nucleoid"/>
    <property type="evidence" value="ECO:0007669"/>
    <property type="project" value="TreeGrafter"/>
</dbReference>
<evidence type="ECO:0000313" key="11">
    <source>
        <dbReference type="Proteomes" id="UP000029221"/>
    </source>
</evidence>
<evidence type="ECO:0000256" key="7">
    <source>
        <dbReference type="ARBA" id="ARBA00023204"/>
    </source>
</evidence>